<evidence type="ECO:0000256" key="2">
    <source>
        <dbReference type="ARBA" id="ARBA00012438"/>
    </source>
</evidence>
<keyword evidence="3" id="KW-0808">Transferase</keyword>
<dbReference type="InterPro" id="IPR001789">
    <property type="entry name" value="Sig_transdc_resp-reg_receiver"/>
</dbReference>
<feature type="compositionally biased region" description="Low complexity" evidence="6">
    <location>
        <begin position="908"/>
        <end position="918"/>
    </location>
</feature>
<feature type="compositionally biased region" description="Polar residues" evidence="6">
    <location>
        <begin position="642"/>
        <end position="655"/>
    </location>
</feature>
<dbReference type="InterPro" id="IPR036097">
    <property type="entry name" value="HisK_dim/P_sf"/>
</dbReference>
<reference evidence="9 10" key="1">
    <citation type="submission" date="2015-04" db="EMBL/GenBank/DDBJ databases">
        <authorList>
            <person name="Syromyatnikov M.Y."/>
            <person name="Popov V.N."/>
        </authorList>
    </citation>
    <scope>NUCLEOTIDE SEQUENCE [LARGE SCALE GENOMIC DNA]</scope>
    <source>
        <strain evidence="9">WF-38-12</strain>
    </source>
</reference>
<evidence type="ECO:0000313" key="10">
    <source>
        <dbReference type="Proteomes" id="UP000054383"/>
    </source>
</evidence>
<feature type="region of interest" description="Disordered" evidence="6">
    <location>
        <begin position="377"/>
        <end position="406"/>
    </location>
</feature>
<evidence type="ECO:0000256" key="3">
    <source>
        <dbReference type="ARBA" id="ARBA00022679"/>
    </source>
</evidence>
<dbReference type="InterPro" id="IPR003594">
    <property type="entry name" value="HATPase_dom"/>
</dbReference>
<dbReference type="PANTHER" id="PTHR43047">
    <property type="entry name" value="TWO-COMPONENT HISTIDINE PROTEIN KINASE"/>
    <property type="match status" value="1"/>
</dbReference>
<dbReference type="SUPFAM" id="SSF55874">
    <property type="entry name" value="ATPase domain of HSP90 chaperone/DNA topoisomerase II/histidine kinase"/>
    <property type="match status" value="1"/>
</dbReference>
<dbReference type="PROSITE" id="PS50110">
    <property type="entry name" value="RESPONSE_REGULATORY"/>
    <property type="match status" value="1"/>
</dbReference>
<dbReference type="CDD" id="cd17546">
    <property type="entry name" value="REC_hyHK_CKI1_RcsC-like"/>
    <property type="match status" value="1"/>
</dbReference>
<gene>
    <name evidence="9" type="ORF">PISL3812_04993</name>
</gene>
<dbReference type="GO" id="GO:0005886">
    <property type="term" value="C:plasma membrane"/>
    <property type="evidence" value="ECO:0007669"/>
    <property type="project" value="TreeGrafter"/>
</dbReference>
<dbReference type="OMA" id="YDLNMQV"/>
<dbReference type="Pfam" id="PF02518">
    <property type="entry name" value="HATPase_c"/>
    <property type="match status" value="1"/>
</dbReference>
<evidence type="ECO:0000256" key="4">
    <source>
        <dbReference type="ARBA" id="ARBA00022777"/>
    </source>
</evidence>
<feature type="region of interest" description="Disordered" evidence="6">
    <location>
        <begin position="640"/>
        <end position="685"/>
    </location>
</feature>
<protein>
    <recommendedName>
        <fullName evidence="2">histidine kinase</fullName>
        <ecNumber evidence="2">2.7.13.3</ecNumber>
    </recommendedName>
</protein>
<sequence>MAVSTDHPHGRQSLCLASEKPGLAVHHGDTAFPLLVSNHFDNQENDAAERLVALKRTLRTAGTALTWEKFLEELAGLGHAQCAFVVRRLCPIGDDGEEEESGDDCQDLAMACYYDDGRGKKGWLRDHTYSATNTPCDQMKHGKVFLIPGHLQSCAVSDCFPFAADAYIATPLWSGNRNVGHFGMVWSDEGLRQKSLSWSYIEMLLHSLEDMVAQRVLDDNASSPKTENQLPLPTPTFAKPQPATAPSSPIFAHPLKPFAPSLSHELRTPMQGVVGMLDVMHANVQEAIDDGAMSKAFLLLQDLKGNIELVQDSARRAVEAADNVVHAYDLNMEIPETPHKEVYASIMGDVLHPESMPFTTDTNIPPNPYKRRRSFSVEWSKHGRAPKRSARRNASHGDLSPRSEVKNAIQESDKIVYSPTKHRIEEVVVNAVSQRPSLAARRMAPQMLLEGVPSTAVRHTKIRELLHLVINESLHIGKRPESTRSEKTPLGERIDVHALAPNGETCVKNIEWSVDANVPETLFVDERDLAKLISCVFLNAVKFTERGGIGVSATLSSKPPQHIRLNIRDTGTGIPEEFFPSLFKPFSREDDSTTRTRDGLGLGLLVAKGLARKMGGDLLCVHSSTSGPERGSEFEIRIPVSPSGTLSRPSTPQCNSTPPLPTSLPTDQHSNSNSPIPPSVDESGAIVPADDLNISLPTELADPANNSIPHSVPTALDDVVPRRPLLRPLPLSPSNAISQPQSKPKRRSLVPETPLTFLVAEDNQINRKILVNMLRKLGYRDIYEAYDGQQAVHIMEKKLLSSYPLPSPESSPSLQGSDSGVDSLPSSDGNDGDDTNSQKRTKPIDVVLMDLWMPVMDGYEATSQIFQLVSEHCNRLSPPVNRKQGSPAGESGSSSSYWENQEESEHFSSSSSSSASSSVTASDISPKVLAVSADVTDEALSRASQVGIQGYMMKPYKLADLERLIADCCTSAFV</sequence>
<evidence type="ECO:0000259" key="7">
    <source>
        <dbReference type="PROSITE" id="PS50109"/>
    </source>
</evidence>
<name>A0A0U1LZ16_TALIS</name>
<comment type="catalytic activity">
    <reaction evidence="1">
        <text>ATP + protein L-histidine = ADP + protein N-phospho-L-histidine.</text>
        <dbReference type="EC" id="2.7.13.3"/>
    </reaction>
</comment>
<keyword evidence="10" id="KW-1185">Reference proteome</keyword>
<dbReference type="SMART" id="SM00387">
    <property type="entry name" value="HATPase_c"/>
    <property type="match status" value="1"/>
</dbReference>
<feature type="domain" description="Response regulatory" evidence="8">
    <location>
        <begin position="756"/>
        <end position="969"/>
    </location>
</feature>
<dbReference type="EC" id="2.7.13.3" evidence="2"/>
<feature type="modified residue" description="4-aspartylphosphate" evidence="5">
    <location>
        <position position="850"/>
    </location>
</feature>
<dbReference type="GO" id="GO:0000155">
    <property type="term" value="F:phosphorelay sensor kinase activity"/>
    <property type="evidence" value="ECO:0007669"/>
    <property type="project" value="InterPro"/>
</dbReference>
<feature type="compositionally biased region" description="Low complexity" evidence="6">
    <location>
        <begin position="803"/>
        <end position="819"/>
    </location>
</feature>
<proteinExistence type="predicted"/>
<feature type="compositionally biased region" description="Low complexity" evidence="6">
    <location>
        <begin position="885"/>
        <end position="896"/>
    </location>
</feature>
<keyword evidence="4" id="KW-0418">Kinase</keyword>
<evidence type="ECO:0000313" key="9">
    <source>
        <dbReference type="EMBL" id="CRG87971.1"/>
    </source>
</evidence>
<feature type="region of interest" description="Disordered" evidence="6">
    <location>
        <begin position="803"/>
        <end position="841"/>
    </location>
</feature>
<feature type="region of interest" description="Disordered" evidence="6">
    <location>
        <begin position="220"/>
        <end position="246"/>
    </location>
</feature>
<dbReference type="InterPro" id="IPR005467">
    <property type="entry name" value="His_kinase_dom"/>
</dbReference>
<dbReference type="EMBL" id="CVMT01000004">
    <property type="protein sequence ID" value="CRG87971.1"/>
    <property type="molecule type" value="Genomic_DNA"/>
</dbReference>
<dbReference type="InterPro" id="IPR036890">
    <property type="entry name" value="HATPase_C_sf"/>
</dbReference>
<keyword evidence="5" id="KW-0597">Phosphoprotein</keyword>
<accession>A0A0U1LZ16</accession>
<dbReference type="AlphaFoldDB" id="A0A0U1LZ16"/>
<feature type="domain" description="Histidine kinase" evidence="7">
    <location>
        <begin position="525"/>
        <end position="642"/>
    </location>
</feature>
<dbReference type="PANTHER" id="PTHR43047:SF2">
    <property type="entry name" value="HISTIDINE KINASE M7"/>
    <property type="match status" value="1"/>
</dbReference>
<dbReference type="SUPFAM" id="SSF47384">
    <property type="entry name" value="Homodimeric domain of signal transducing histidine kinase"/>
    <property type="match status" value="1"/>
</dbReference>
<evidence type="ECO:0000259" key="8">
    <source>
        <dbReference type="PROSITE" id="PS50110"/>
    </source>
</evidence>
<dbReference type="Gene3D" id="1.10.287.130">
    <property type="match status" value="1"/>
</dbReference>
<dbReference type="SUPFAM" id="SSF52172">
    <property type="entry name" value="CheY-like"/>
    <property type="match status" value="1"/>
</dbReference>
<dbReference type="Proteomes" id="UP000054383">
    <property type="component" value="Unassembled WGS sequence"/>
</dbReference>
<evidence type="ECO:0000256" key="6">
    <source>
        <dbReference type="SAM" id="MobiDB-lite"/>
    </source>
</evidence>
<evidence type="ECO:0000256" key="5">
    <source>
        <dbReference type="PROSITE-ProRule" id="PRU00169"/>
    </source>
</evidence>
<organism evidence="9 10">
    <name type="scientific">Talaromyces islandicus</name>
    <name type="common">Penicillium islandicum</name>
    <dbReference type="NCBI Taxonomy" id="28573"/>
    <lineage>
        <taxon>Eukaryota</taxon>
        <taxon>Fungi</taxon>
        <taxon>Dikarya</taxon>
        <taxon>Ascomycota</taxon>
        <taxon>Pezizomycotina</taxon>
        <taxon>Eurotiomycetes</taxon>
        <taxon>Eurotiomycetidae</taxon>
        <taxon>Eurotiales</taxon>
        <taxon>Trichocomaceae</taxon>
        <taxon>Talaromyces</taxon>
        <taxon>Talaromyces sect. Islandici</taxon>
    </lineage>
</organism>
<dbReference type="Gene3D" id="3.40.50.2300">
    <property type="match status" value="1"/>
</dbReference>
<dbReference type="OrthoDB" id="60033at2759"/>
<dbReference type="Gene3D" id="3.30.565.10">
    <property type="entry name" value="Histidine kinase-like ATPase, C-terminal domain"/>
    <property type="match status" value="1"/>
</dbReference>
<dbReference type="FunFam" id="1.10.287.130:FF:000100">
    <property type="entry name" value="Sensor histidine kinase/response regulator"/>
    <property type="match status" value="1"/>
</dbReference>
<dbReference type="SMART" id="SM00448">
    <property type="entry name" value="REC"/>
    <property type="match status" value="1"/>
</dbReference>
<dbReference type="InterPro" id="IPR004358">
    <property type="entry name" value="Sig_transdc_His_kin-like_C"/>
</dbReference>
<dbReference type="PRINTS" id="PR00344">
    <property type="entry name" value="BCTRLSENSOR"/>
</dbReference>
<dbReference type="GO" id="GO:0009927">
    <property type="term" value="F:histidine phosphotransfer kinase activity"/>
    <property type="evidence" value="ECO:0007669"/>
    <property type="project" value="TreeGrafter"/>
</dbReference>
<dbReference type="PROSITE" id="PS50109">
    <property type="entry name" value="HIS_KIN"/>
    <property type="match status" value="1"/>
</dbReference>
<dbReference type="InterPro" id="IPR011006">
    <property type="entry name" value="CheY-like_superfamily"/>
</dbReference>
<feature type="region of interest" description="Disordered" evidence="6">
    <location>
        <begin position="877"/>
        <end position="919"/>
    </location>
</feature>
<feature type="compositionally biased region" description="Polar residues" evidence="6">
    <location>
        <begin position="220"/>
        <end position="231"/>
    </location>
</feature>
<feature type="compositionally biased region" description="Basic residues" evidence="6">
    <location>
        <begin position="382"/>
        <end position="394"/>
    </location>
</feature>
<evidence type="ECO:0000256" key="1">
    <source>
        <dbReference type="ARBA" id="ARBA00000085"/>
    </source>
</evidence>
<feature type="region of interest" description="Disordered" evidence="6">
    <location>
        <begin position="726"/>
        <end position="749"/>
    </location>
</feature>
<dbReference type="STRING" id="28573.A0A0U1LZ16"/>